<dbReference type="GeneID" id="20821112"/>
<dbReference type="EMBL" id="KI913470">
    <property type="protein sequence ID" value="ETV63957.1"/>
    <property type="molecule type" value="Genomic_DNA"/>
</dbReference>
<dbReference type="OrthoDB" id="164601at2759"/>
<evidence type="ECO:0000256" key="1">
    <source>
        <dbReference type="ARBA" id="ARBA00001968"/>
    </source>
</evidence>
<keyword evidence="2" id="KW-0479">Metal-binding</keyword>
<organism evidence="4">
    <name type="scientific">Aphanomyces astaci</name>
    <name type="common">Crayfish plague agent</name>
    <dbReference type="NCBI Taxonomy" id="112090"/>
    <lineage>
        <taxon>Eukaryota</taxon>
        <taxon>Sar</taxon>
        <taxon>Stramenopiles</taxon>
        <taxon>Oomycota</taxon>
        <taxon>Saprolegniomycetes</taxon>
        <taxon>Saprolegniales</taxon>
        <taxon>Verrucalvaceae</taxon>
        <taxon>Aphanomyces</taxon>
    </lineage>
</organism>
<dbReference type="AlphaFoldDB" id="W4F926"/>
<dbReference type="VEuPathDB" id="FungiDB:H257_19116"/>
<dbReference type="InterPro" id="IPR027806">
    <property type="entry name" value="HARBI1_dom"/>
</dbReference>
<reference evidence="4" key="1">
    <citation type="submission" date="2013-12" db="EMBL/GenBank/DDBJ databases">
        <title>The Genome Sequence of Aphanomyces astaci APO3.</title>
        <authorList>
            <consortium name="The Broad Institute Genomics Platform"/>
            <person name="Russ C."/>
            <person name="Tyler B."/>
            <person name="van West P."/>
            <person name="Dieguez-Uribeondo J."/>
            <person name="Young S.K."/>
            <person name="Zeng Q."/>
            <person name="Gargeya S."/>
            <person name="Fitzgerald M."/>
            <person name="Abouelleil A."/>
            <person name="Alvarado L."/>
            <person name="Chapman S.B."/>
            <person name="Gainer-Dewar J."/>
            <person name="Goldberg J."/>
            <person name="Griggs A."/>
            <person name="Gujja S."/>
            <person name="Hansen M."/>
            <person name="Howarth C."/>
            <person name="Imamovic A."/>
            <person name="Ireland A."/>
            <person name="Larimer J."/>
            <person name="McCowan C."/>
            <person name="Murphy C."/>
            <person name="Pearson M."/>
            <person name="Poon T.W."/>
            <person name="Priest M."/>
            <person name="Roberts A."/>
            <person name="Saif S."/>
            <person name="Shea T."/>
            <person name="Sykes S."/>
            <person name="Wortman J."/>
            <person name="Nusbaum C."/>
            <person name="Birren B."/>
        </authorList>
    </citation>
    <scope>NUCLEOTIDE SEQUENCE [LARGE SCALE GENOMIC DNA]</scope>
    <source>
        <strain evidence="4">APO3</strain>
    </source>
</reference>
<evidence type="ECO:0000313" key="4">
    <source>
        <dbReference type="EMBL" id="ETV63957.1"/>
    </source>
</evidence>
<sequence>MVFNVASMVERLQVQAVSDQHYLEDCLNVFGAVADEDDAVVVTNNPVIDKVLEEGGADSFRTLTNFTPAEFETIWGFVEAPLCARWMDGRGRKPKTTPQDALFMTLVILKHYQTWDKHAVDFDLKAPTLEKIIMRVIDIASPALYEAFVTMPTMQELMDRGTTFAHYPYAKYATDVKFQPSHRPSGRFGEQKHYYSGKHKLYGLKIEASVSPQGLLVDMSPHEPGSVHDLTVFRNRHDLHVSALSKRPEEVQVNDNGEQFQTHPAMWAVLVDLGYVGLSHTIRAIHPKKRPVRGTLDRADLDRNAAVASHRVIVENFFGRVCLLWKISLSTYVWDHKFFDGIQRLTFALTNFHLGLMPLREDNQHQYRSVLARYARMAEEKRTARAATQRRYVQRRAERLATDMLRSSFAA</sequence>
<evidence type="ECO:0000259" key="3">
    <source>
        <dbReference type="Pfam" id="PF13359"/>
    </source>
</evidence>
<protein>
    <recommendedName>
        <fullName evidence="3">DDE Tnp4 domain-containing protein</fullName>
    </recommendedName>
</protein>
<accession>W4F926</accession>
<gene>
    <name evidence="4" type="ORF">H257_19116</name>
</gene>
<dbReference type="RefSeq" id="XP_009846565.1">
    <property type="nucleotide sequence ID" value="XM_009848263.1"/>
</dbReference>
<evidence type="ECO:0000256" key="2">
    <source>
        <dbReference type="ARBA" id="ARBA00022723"/>
    </source>
</evidence>
<comment type="cofactor">
    <cofactor evidence="1">
        <name>a divalent metal cation</name>
        <dbReference type="ChEBI" id="CHEBI:60240"/>
    </cofactor>
</comment>
<dbReference type="GO" id="GO:0046872">
    <property type="term" value="F:metal ion binding"/>
    <property type="evidence" value="ECO:0007669"/>
    <property type="project" value="UniProtKB-KW"/>
</dbReference>
<dbReference type="Pfam" id="PF13359">
    <property type="entry name" value="DDE_Tnp_4"/>
    <property type="match status" value="1"/>
</dbReference>
<feature type="non-terminal residue" evidence="4">
    <location>
        <position position="411"/>
    </location>
</feature>
<feature type="domain" description="DDE Tnp4" evidence="3">
    <location>
        <begin position="183"/>
        <end position="351"/>
    </location>
</feature>
<proteinExistence type="predicted"/>
<name>W4F926_APHAT</name>